<dbReference type="SUPFAM" id="SSF53756">
    <property type="entry name" value="UDP-Glycosyltransferase/glycogen phosphorylase"/>
    <property type="match status" value="1"/>
</dbReference>
<dbReference type="InParanoid" id="F5YAU7"/>
<dbReference type="Gene3D" id="3.40.50.2000">
    <property type="entry name" value="Glycogen Phosphorylase B"/>
    <property type="match status" value="2"/>
</dbReference>
<evidence type="ECO:0000259" key="3">
    <source>
        <dbReference type="Pfam" id="PF00534"/>
    </source>
</evidence>
<reference evidence="4 5" key="2">
    <citation type="journal article" date="2011" name="ISME J.">
        <title>RNA-seq reveals cooperative metabolic interactions between two termite-gut spirochete species in co-culture.</title>
        <authorList>
            <person name="Rosenthal A.Z."/>
            <person name="Matson E.G."/>
            <person name="Eldar A."/>
            <person name="Leadbetter J.R."/>
        </authorList>
    </citation>
    <scope>NUCLEOTIDE SEQUENCE [LARGE SCALE GENOMIC DNA]</scope>
    <source>
        <strain evidence="5">ATCC BAA-888 / DSM 13862 / ZAS-9</strain>
    </source>
</reference>
<dbReference type="EC" id="2.4.-.-" evidence="4"/>
<dbReference type="OrthoDB" id="9815550at2"/>
<dbReference type="GO" id="GO:0016757">
    <property type="term" value="F:glycosyltransferase activity"/>
    <property type="evidence" value="ECO:0007669"/>
    <property type="project" value="UniProtKB-KW"/>
</dbReference>
<dbReference type="PANTHER" id="PTHR12526">
    <property type="entry name" value="GLYCOSYLTRANSFERASE"/>
    <property type="match status" value="1"/>
</dbReference>
<dbReference type="Proteomes" id="UP000009222">
    <property type="component" value="Chromosome"/>
</dbReference>
<dbReference type="STRING" id="545695.TREAZ_0684"/>
<evidence type="ECO:0000256" key="2">
    <source>
        <dbReference type="ARBA" id="ARBA00022679"/>
    </source>
</evidence>
<dbReference type="CDD" id="cd03801">
    <property type="entry name" value="GT4_PimA-like"/>
    <property type="match status" value="1"/>
</dbReference>
<dbReference type="InterPro" id="IPR001296">
    <property type="entry name" value="Glyco_trans_1"/>
</dbReference>
<dbReference type="eggNOG" id="COG0438">
    <property type="taxonomic scope" value="Bacteria"/>
</dbReference>
<protein>
    <submittedName>
        <fullName evidence="4">Glycosyltransferase, group 1 family</fullName>
        <ecNumber evidence="4">2.4.-.-</ecNumber>
    </submittedName>
</protein>
<evidence type="ECO:0000313" key="5">
    <source>
        <dbReference type="Proteomes" id="UP000009222"/>
    </source>
</evidence>
<sequence>MTILGIFLLNQIRTGGDRRYLELMELLAERKNNVFVIMNAFLDYTPHFFNKIEISVKYVRHHLPPASWLFKKHINNNLNKIKTEIINKGFSSMDIIHIHGDINIKSSLLLKKKLKCPLFYASRCNDIDRAKILRLYGKLTPKEYIFSLLNIPINKFREGQIGHYADLVTFQNSKDRDCFLARTKCDKSRTIIIPGNIGLPRCTPEWEHKNISSKMEKIVYIGSISAGKGFWDLLKTLADLKKKGFGFLRCFALGRKENVAQTLQLIKQLNVEDMVCIEGFKDPFPYLAECDLMVYPTLYDAFPDTVLEALHTDCPVIASSVGGLSDMLQYPELLFESGNIPEITTIIERCITNNSFYLHIRKLCAERKSVYHFDWAGKFENTMKEYLKQKGNKASKQ</sequence>
<gene>
    <name evidence="4" type="ordered locus">TREAZ_0684</name>
</gene>
<reference evidence="5" key="1">
    <citation type="submission" date="2009-12" db="EMBL/GenBank/DDBJ databases">
        <title>Complete sequence of Treponema azotonutricium strain ZAS-9.</title>
        <authorList>
            <person name="Tetu S.G."/>
            <person name="Matson E."/>
            <person name="Ren Q."/>
            <person name="Seshadri R."/>
            <person name="Elbourne L."/>
            <person name="Hassan K.A."/>
            <person name="Durkin A."/>
            <person name="Radune D."/>
            <person name="Mohamoud Y."/>
            <person name="Shay R."/>
            <person name="Jin S."/>
            <person name="Zhang X."/>
            <person name="Lucey K."/>
            <person name="Ballor N.R."/>
            <person name="Ottesen E."/>
            <person name="Rosenthal R."/>
            <person name="Allen A."/>
            <person name="Leadbetter J.R."/>
            <person name="Paulsen I.T."/>
        </authorList>
    </citation>
    <scope>NUCLEOTIDE SEQUENCE [LARGE SCALE GENOMIC DNA]</scope>
    <source>
        <strain evidence="5">ATCC BAA-888 / DSM 13862 / ZAS-9</strain>
    </source>
</reference>
<dbReference type="PANTHER" id="PTHR12526:SF510">
    <property type="entry name" value="D-INOSITOL 3-PHOSPHATE GLYCOSYLTRANSFERASE"/>
    <property type="match status" value="1"/>
</dbReference>
<dbReference type="HOGENOM" id="CLU_713593_0_0_12"/>
<dbReference type="EMBL" id="CP001841">
    <property type="protein sequence ID" value="AEF82999.1"/>
    <property type="molecule type" value="Genomic_DNA"/>
</dbReference>
<dbReference type="Pfam" id="PF00534">
    <property type="entry name" value="Glycos_transf_1"/>
    <property type="match status" value="1"/>
</dbReference>
<accession>F5YAU7</accession>
<organism evidence="4 5">
    <name type="scientific">Leadbettera azotonutricia (strain ATCC BAA-888 / DSM 13862 / ZAS-9)</name>
    <name type="common">Treponema azotonutricium</name>
    <dbReference type="NCBI Taxonomy" id="545695"/>
    <lineage>
        <taxon>Bacteria</taxon>
        <taxon>Pseudomonadati</taxon>
        <taxon>Spirochaetota</taxon>
        <taxon>Spirochaetia</taxon>
        <taxon>Spirochaetales</taxon>
        <taxon>Breznakiellaceae</taxon>
        <taxon>Leadbettera</taxon>
    </lineage>
</organism>
<keyword evidence="5" id="KW-1185">Reference proteome</keyword>
<keyword evidence="2 4" id="KW-0808">Transferase</keyword>
<evidence type="ECO:0000256" key="1">
    <source>
        <dbReference type="ARBA" id="ARBA00022676"/>
    </source>
</evidence>
<name>F5YAU7_LEAAZ</name>
<feature type="domain" description="Glycosyl transferase family 1" evidence="3">
    <location>
        <begin position="210"/>
        <end position="358"/>
    </location>
</feature>
<dbReference type="AlphaFoldDB" id="F5YAU7"/>
<dbReference type="KEGG" id="taz:TREAZ_0684"/>
<proteinExistence type="predicted"/>
<evidence type="ECO:0000313" key="4">
    <source>
        <dbReference type="EMBL" id="AEF82999.1"/>
    </source>
</evidence>
<dbReference type="FunCoup" id="F5YAU7">
    <property type="interactions" value="17"/>
</dbReference>
<keyword evidence="1 4" id="KW-0328">Glycosyltransferase</keyword>
<dbReference type="RefSeq" id="WP_015711279.1">
    <property type="nucleotide sequence ID" value="NC_015577.1"/>
</dbReference>